<dbReference type="Proteomes" id="UP000054770">
    <property type="component" value="Unassembled WGS sequence"/>
</dbReference>
<sequence>MARAIGPDLRGSTVSLDGGYDCRDNRRAIFNRGMTPNIPD</sequence>
<evidence type="ECO:0000313" key="1">
    <source>
        <dbReference type="EMBL" id="SAL81894.1"/>
    </source>
</evidence>
<reference evidence="1" key="1">
    <citation type="submission" date="2016-01" db="EMBL/GenBank/DDBJ databases">
        <authorList>
            <person name="Peeters C."/>
        </authorList>
    </citation>
    <scope>NUCLEOTIDE SEQUENCE [LARGE SCALE GENOMIC DNA]</scope>
    <source>
        <strain evidence="1">LMG 22940</strain>
    </source>
</reference>
<comment type="caution">
    <text evidence="1">The sequence shown here is derived from an EMBL/GenBank/DDBJ whole genome shotgun (WGS) entry which is preliminary data.</text>
</comment>
<dbReference type="EMBL" id="FCON02000110">
    <property type="protein sequence ID" value="SAL81894.1"/>
    <property type="molecule type" value="Genomic_DNA"/>
</dbReference>
<gene>
    <name evidence="1" type="ORF">AWB68_06305</name>
</gene>
<keyword evidence="2" id="KW-1185">Reference proteome</keyword>
<organism evidence="1 2">
    <name type="scientific">Caballeronia choica</name>
    <dbReference type="NCBI Taxonomy" id="326476"/>
    <lineage>
        <taxon>Bacteria</taxon>
        <taxon>Pseudomonadati</taxon>
        <taxon>Pseudomonadota</taxon>
        <taxon>Betaproteobacteria</taxon>
        <taxon>Burkholderiales</taxon>
        <taxon>Burkholderiaceae</taxon>
        <taxon>Caballeronia</taxon>
    </lineage>
</organism>
<evidence type="ECO:0000313" key="2">
    <source>
        <dbReference type="Proteomes" id="UP000054770"/>
    </source>
</evidence>
<accession>A0A158KLE4</accession>
<protein>
    <submittedName>
        <fullName evidence="1">Uncharacterized protein</fullName>
    </submittedName>
</protein>
<name>A0A158KLE4_9BURK</name>
<proteinExistence type="predicted"/>
<dbReference type="AlphaFoldDB" id="A0A158KLE4"/>